<dbReference type="CDD" id="cd13670">
    <property type="entry name" value="PBP2_TRAP_Tp0957_like"/>
    <property type="match status" value="1"/>
</dbReference>
<dbReference type="GO" id="GO:0055085">
    <property type="term" value="P:transmembrane transport"/>
    <property type="evidence" value="ECO:0007669"/>
    <property type="project" value="InterPro"/>
</dbReference>
<evidence type="ECO:0000256" key="1">
    <source>
        <dbReference type="ARBA" id="ARBA00022729"/>
    </source>
</evidence>
<organism evidence="2">
    <name type="scientific">hydrothermal vent metagenome</name>
    <dbReference type="NCBI Taxonomy" id="652676"/>
    <lineage>
        <taxon>unclassified sequences</taxon>
        <taxon>metagenomes</taxon>
        <taxon>ecological metagenomes</taxon>
    </lineage>
</organism>
<accession>A0A3B0X8M2</accession>
<sequence length="336" mass="37703">MKKLIKIITLCSIAAMLTISSPVALSKTIKVATLSPEGTFWMKHMRVGAKEIKKRTEGRVKFKFYPGGVMGNDENVLRKIRIGQLHGGAVTLGTLAQSSPDITLYGLPYLFSSLDDAAEIRKTTDPMLSRELEENGYVNFGFAQGGFTYLMSKEPIRNLEDLRQRKSWIPEKSDVGLSVYEYVGVSPVALPLSDVLTGLQTGLINTVVTSPIGALALQWHTHIKYVTDQPLIYVAAMLIIDKKVFNKINEADQKIVRQVMGNVYKKIDQQNRLDNISARKALKNQGIEFIKLSDAEKIEWEKIDDFVIKKMIKKYNYNKVIYNAVTANKSDAPKIN</sequence>
<gene>
    <name evidence="2" type="ORF">MNBD_GAMMA05-1714</name>
</gene>
<dbReference type="PANTHER" id="PTHR33376:SF4">
    <property type="entry name" value="SIALIC ACID-BINDING PERIPLASMIC PROTEIN SIAP"/>
    <property type="match status" value="1"/>
</dbReference>
<dbReference type="PANTHER" id="PTHR33376">
    <property type="match status" value="1"/>
</dbReference>
<dbReference type="InterPro" id="IPR018389">
    <property type="entry name" value="DctP_fam"/>
</dbReference>
<dbReference type="InterPro" id="IPR038404">
    <property type="entry name" value="TRAP_DctP_sf"/>
</dbReference>
<dbReference type="Pfam" id="PF03480">
    <property type="entry name" value="DctP"/>
    <property type="match status" value="1"/>
</dbReference>
<name>A0A3B0X8M2_9ZZZZ</name>
<reference evidence="2" key="1">
    <citation type="submission" date="2018-06" db="EMBL/GenBank/DDBJ databases">
        <authorList>
            <person name="Zhirakovskaya E."/>
        </authorList>
    </citation>
    <scope>NUCLEOTIDE SEQUENCE</scope>
</reference>
<dbReference type="Gene3D" id="3.40.190.170">
    <property type="entry name" value="Bacterial extracellular solute-binding protein, family 7"/>
    <property type="match status" value="1"/>
</dbReference>
<evidence type="ECO:0000313" key="2">
    <source>
        <dbReference type="EMBL" id="VAW53166.1"/>
    </source>
</evidence>
<dbReference type="NCBIfam" id="NF037995">
    <property type="entry name" value="TRAP_S1"/>
    <property type="match status" value="1"/>
</dbReference>
<keyword evidence="1" id="KW-0732">Signal</keyword>
<dbReference type="AlphaFoldDB" id="A0A3B0X8M2"/>
<dbReference type="EMBL" id="UOFE01000032">
    <property type="protein sequence ID" value="VAW53166.1"/>
    <property type="molecule type" value="Genomic_DNA"/>
</dbReference>
<proteinExistence type="predicted"/>
<protein>
    <submittedName>
        <fullName evidence="2">TRAP-type C4-dicarboxylate transport system, periplasmic component</fullName>
    </submittedName>
</protein>